<reference evidence="2" key="1">
    <citation type="submission" date="2022-06" db="EMBL/GenBank/DDBJ databases">
        <authorList>
            <person name="Berger JAMES D."/>
            <person name="Berger JAMES D."/>
        </authorList>
    </citation>
    <scope>NUCLEOTIDE SEQUENCE [LARGE SCALE GENOMIC DNA]</scope>
</reference>
<evidence type="ECO:0000256" key="1">
    <source>
        <dbReference type="SAM" id="SignalP"/>
    </source>
</evidence>
<organism evidence="2 3">
    <name type="scientific">Trichobilharzia regenti</name>
    <name type="common">Nasal bird schistosome</name>
    <dbReference type="NCBI Taxonomy" id="157069"/>
    <lineage>
        <taxon>Eukaryota</taxon>
        <taxon>Metazoa</taxon>
        <taxon>Spiralia</taxon>
        <taxon>Lophotrochozoa</taxon>
        <taxon>Platyhelminthes</taxon>
        <taxon>Trematoda</taxon>
        <taxon>Digenea</taxon>
        <taxon>Strigeidida</taxon>
        <taxon>Schistosomatoidea</taxon>
        <taxon>Schistosomatidae</taxon>
        <taxon>Trichobilharzia</taxon>
    </lineage>
</organism>
<sequence length="287" mass="33273">MSRIKTCPFTLIWILFLLLINHYTDVIHCTTSKKLFGHANLQGDYNILNEDENDLSPAFLYTKVLTADDLIEVLDELNNYVSRYDHQIVCGDLQAKDEVCKMAINQLALNYYQNALNTTQHGWRSYVWRQSHNNQLYGVMLILDPKQRGNGQNNHHNQMNKILKESTHQRDVCASLFLESGSNERLRYIRLHVGPDRSLSEYYKKIMLRQFVEESTQVYLCTEYQAAGVHKVAVFANRLSLEHFINSGFEAVECGAKLSDICGNVWFKNRCLMARTITAEDCRSQEY</sequence>
<keyword evidence="1" id="KW-0732">Signal</keyword>
<accession>A0AA85JMA9</accession>
<evidence type="ECO:0000313" key="3">
    <source>
        <dbReference type="WBParaSite" id="TREG1_29440.1"/>
    </source>
</evidence>
<keyword evidence="2" id="KW-1185">Reference proteome</keyword>
<protein>
    <submittedName>
        <fullName evidence="3">Uncharacterized protein</fullName>
    </submittedName>
</protein>
<name>A0AA85JMA9_TRIRE</name>
<dbReference type="WBParaSite" id="TREG1_29440.1">
    <property type="protein sequence ID" value="TREG1_29440.1"/>
    <property type="gene ID" value="TREG1_29440"/>
</dbReference>
<dbReference type="Proteomes" id="UP000050795">
    <property type="component" value="Unassembled WGS sequence"/>
</dbReference>
<dbReference type="AlphaFoldDB" id="A0AA85JMA9"/>
<evidence type="ECO:0000313" key="2">
    <source>
        <dbReference type="Proteomes" id="UP000050795"/>
    </source>
</evidence>
<feature type="signal peptide" evidence="1">
    <location>
        <begin position="1"/>
        <end position="26"/>
    </location>
</feature>
<reference evidence="3" key="2">
    <citation type="submission" date="2023-11" db="UniProtKB">
        <authorList>
            <consortium name="WormBaseParasite"/>
        </authorList>
    </citation>
    <scope>IDENTIFICATION</scope>
</reference>
<proteinExistence type="predicted"/>
<feature type="chain" id="PRO_5041652204" evidence="1">
    <location>
        <begin position="27"/>
        <end position="287"/>
    </location>
</feature>